<organism evidence="5 6">
    <name type="scientific">Oceanobacillus oncorhynchi</name>
    <dbReference type="NCBI Taxonomy" id="545501"/>
    <lineage>
        <taxon>Bacteria</taxon>
        <taxon>Bacillati</taxon>
        <taxon>Bacillota</taxon>
        <taxon>Bacilli</taxon>
        <taxon>Bacillales</taxon>
        <taxon>Bacillaceae</taxon>
        <taxon>Oceanobacillus</taxon>
    </lineage>
</organism>
<dbReference type="EMBL" id="CDGG01000001">
    <property type="protein sequence ID" value="CEI80394.1"/>
    <property type="molecule type" value="Genomic_DNA"/>
</dbReference>
<dbReference type="Proteomes" id="UP000040453">
    <property type="component" value="Unassembled WGS sequence"/>
</dbReference>
<dbReference type="GO" id="GO:0016810">
    <property type="term" value="F:hydrolase activity, acting on carbon-nitrogen (but not peptide) bonds"/>
    <property type="evidence" value="ECO:0007669"/>
    <property type="project" value="InterPro"/>
</dbReference>
<dbReference type="InterPro" id="IPR006680">
    <property type="entry name" value="Amidohydro-rel"/>
</dbReference>
<feature type="binding site" description="via carbamate group" evidence="1">
    <location>
        <position position="158"/>
    </location>
    <ligand>
        <name>Zn(2+)</name>
        <dbReference type="ChEBI" id="CHEBI:29105"/>
        <label>2</label>
    </ligand>
</feature>
<feature type="binding site" evidence="1">
    <location>
        <position position="214"/>
    </location>
    <ligand>
        <name>Zn(2+)</name>
        <dbReference type="ChEBI" id="CHEBI:29105"/>
        <label>2</label>
    </ligand>
</feature>
<evidence type="ECO:0000313" key="5">
    <source>
        <dbReference type="EMBL" id="CEI80394.1"/>
    </source>
</evidence>
<dbReference type="InterPro" id="IPR020043">
    <property type="entry name" value="Deacetylase_Atu3266-like"/>
</dbReference>
<feature type="domain" description="Amidohydrolase-related" evidence="4">
    <location>
        <begin position="53"/>
        <end position="370"/>
    </location>
</feature>
<evidence type="ECO:0000256" key="3">
    <source>
        <dbReference type="PIRSR" id="PIRSR039004-3"/>
    </source>
</evidence>
<keyword evidence="6" id="KW-1185">Reference proteome</keyword>
<protein>
    <submittedName>
        <fullName evidence="5">Adenine deaminase</fullName>
    </submittedName>
</protein>
<dbReference type="Gene3D" id="2.30.40.10">
    <property type="entry name" value="Urease, subunit C, domain 1"/>
    <property type="match status" value="1"/>
</dbReference>
<dbReference type="GO" id="GO:0046872">
    <property type="term" value="F:metal ion binding"/>
    <property type="evidence" value="ECO:0007669"/>
    <property type="project" value="UniProtKB-KW"/>
</dbReference>
<dbReference type="STRING" id="545501.BN997_00197"/>
<evidence type="ECO:0000256" key="2">
    <source>
        <dbReference type="PIRSR" id="PIRSR039004-2"/>
    </source>
</evidence>
<dbReference type="Pfam" id="PF01979">
    <property type="entry name" value="Amidohydro_1"/>
    <property type="match status" value="1"/>
</dbReference>
<evidence type="ECO:0000259" key="4">
    <source>
        <dbReference type="Pfam" id="PF01979"/>
    </source>
</evidence>
<keyword evidence="1" id="KW-0479">Metal-binding</keyword>
<dbReference type="SUPFAM" id="SSF51556">
    <property type="entry name" value="Metallo-dependent hydrolases"/>
    <property type="match status" value="1"/>
</dbReference>
<dbReference type="NCBIfam" id="NF006689">
    <property type="entry name" value="PRK09237.1"/>
    <property type="match status" value="1"/>
</dbReference>
<dbReference type="PANTHER" id="PTHR42717:SF1">
    <property type="entry name" value="IMIDAZOLONEPROPIONASE AND RELATED AMIDOHYDROLASES"/>
    <property type="match status" value="1"/>
</dbReference>
<dbReference type="Gene3D" id="3.20.20.140">
    <property type="entry name" value="Metal-dependent hydrolases"/>
    <property type="match status" value="1"/>
</dbReference>
<feature type="binding site" evidence="1">
    <location>
        <position position="274"/>
    </location>
    <ligand>
        <name>Zn(2+)</name>
        <dbReference type="ChEBI" id="CHEBI:29105"/>
        <label>1</label>
    </ligand>
</feature>
<accession>A0A0A1MKN4</accession>
<evidence type="ECO:0000256" key="1">
    <source>
        <dbReference type="PIRSR" id="PIRSR039004-1"/>
    </source>
</evidence>
<dbReference type="SUPFAM" id="SSF51338">
    <property type="entry name" value="Composite domain of metallo-dependent hydrolases"/>
    <property type="match status" value="1"/>
</dbReference>
<feature type="modified residue" description="N6-carboxylysine" evidence="2">
    <location>
        <position position="158"/>
    </location>
</feature>
<dbReference type="PIRSF" id="PIRSF039004">
    <property type="entry name" value="ADE_EF_0837"/>
    <property type="match status" value="1"/>
</dbReference>
<feature type="binding site" evidence="1">
    <location>
        <position position="62"/>
    </location>
    <ligand>
        <name>Zn(2+)</name>
        <dbReference type="ChEBI" id="CHEBI:29105"/>
        <label>1</label>
    </ligand>
</feature>
<feature type="binding site" evidence="1">
    <location>
        <position position="64"/>
    </location>
    <ligand>
        <name>Zn(2+)</name>
        <dbReference type="ChEBI" id="CHEBI:29105"/>
        <label>1</label>
    </ligand>
</feature>
<dbReference type="RefSeq" id="WP_042528841.1">
    <property type="nucleotide sequence ID" value="NZ_CAXOIH010000004.1"/>
</dbReference>
<feature type="site" description="Transition state stabilizer" evidence="3">
    <location>
        <position position="160"/>
    </location>
</feature>
<name>A0A0A1MKN4_9BACI</name>
<feature type="binding site" evidence="1">
    <location>
        <position position="191"/>
    </location>
    <ligand>
        <name>Zn(2+)</name>
        <dbReference type="ChEBI" id="CHEBI:29105"/>
        <label>2</label>
    </ligand>
</feature>
<dbReference type="InterPro" id="IPR011059">
    <property type="entry name" value="Metal-dep_hydrolase_composite"/>
</dbReference>
<proteinExistence type="predicted"/>
<reference evidence="5 6" key="1">
    <citation type="submission" date="2014-11" db="EMBL/GenBank/DDBJ databases">
        <authorList>
            <person name="Urmite Genomes Urmite Genomes"/>
        </authorList>
    </citation>
    <scope>NUCLEOTIDE SEQUENCE [LARGE SCALE GENOMIC DNA]</scope>
    <source>
        <strain evidence="5 6">Oc5</strain>
    </source>
</reference>
<feature type="binding site" description="via carbamate group" evidence="1">
    <location>
        <position position="158"/>
    </location>
    <ligand>
        <name>Zn(2+)</name>
        <dbReference type="ChEBI" id="CHEBI:29105"/>
        <label>1</label>
    </ligand>
</feature>
<keyword evidence="1" id="KW-0862">Zinc</keyword>
<dbReference type="AlphaFoldDB" id="A0A0A1MKN4"/>
<dbReference type="InterPro" id="IPR032466">
    <property type="entry name" value="Metal_Hydrolase"/>
</dbReference>
<sequence>MGKVTIIKNGIVFNAVNKAFTKKDVYVKDDEIIAEEDIEETDLLTEWDAKGSYVAPGFIDMHVHVFENFAQIGINADKIGINQGVTTVVDAGSTGYKDYAQFKDKIINQHTTEILSLLNVSATGLVEGLDELSAPEKLMSERAWETIKASELAIVGLKARMSQSVVGNQGIRPLEHARKLADQTDTPIMVHIGSPPPPLNEILPLLKNGDIVTHAFHGKKGGILDEDGALIPEAHEALERGVKFDVGHGTSSFSYQTIKRFKENYSYPFTISTDVYEKNFEQPVGSLMDTISKLLAVGYDLEDLIESVTILPARTLSLMNYGSLEPGKKADITMFHIEKKDRELIDSHGEVMKVNQRLIPQTTWKNGKIVYQRG</sequence>
<evidence type="ECO:0000313" key="6">
    <source>
        <dbReference type="Proteomes" id="UP000040453"/>
    </source>
</evidence>
<gene>
    <name evidence="5" type="primary">ade</name>
    <name evidence="5" type="ORF">BN997_00197</name>
</gene>
<dbReference type="PANTHER" id="PTHR42717">
    <property type="entry name" value="DIHYDROOROTASE-RELATED"/>
    <property type="match status" value="1"/>
</dbReference>
<dbReference type="GO" id="GO:0019213">
    <property type="term" value="F:deacetylase activity"/>
    <property type="evidence" value="ECO:0007669"/>
    <property type="project" value="InterPro"/>
</dbReference>